<dbReference type="PANTHER" id="PTHR43289">
    <property type="entry name" value="MITOGEN-ACTIVATED PROTEIN KINASE KINASE KINASE 20-RELATED"/>
    <property type="match status" value="1"/>
</dbReference>
<dbReference type="InterPro" id="IPR011990">
    <property type="entry name" value="TPR-like_helical_dom_sf"/>
</dbReference>
<dbReference type="Pfam" id="PF00069">
    <property type="entry name" value="Pkinase"/>
    <property type="match status" value="1"/>
</dbReference>
<feature type="binding site" evidence="5">
    <location>
        <position position="106"/>
    </location>
    <ligand>
        <name>ATP</name>
        <dbReference type="ChEBI" id="CHEBI:30616"/>
    </ligand>
</feature>
<evidence type="ECO:0000313" key="9">
    <source>
        <dbReference type="Proteomes" id="UP000236728"/>
    </source>
</evidence>
<evidence type="ECO:0000256" key="1">
    <source>
        <dbReference type="ARBA" id="ARBA00022679"/>
    </source>
</evidence>
<dbReference type="CDD" id="cd14014">
    <property type="entry name" value="STKc_PknB_like"/>
    <property type="match status" value="1"/>
</dbReference>
<evidence type="ECO:0000256" key="4">
    <source>
        <dbReference type="ARBA" id="ARBA00022840"/>
    </source>
</evidence>
<dbReference type="Proteomes" id="UP000236728">
    <property type="component" value="Unassembled WGS sequence"/>
</dbReference>
<dbReference type="SMART" id="SM00220">
    <property type="entry name" value="S_TKc"/>
    <property type="match status" value="1"/>
</dbReference>
<dbReference type="Gene3D" id="1.10.510.10">
    <property type="entry name" value="Transferase(Phosphotransferase) domain 1"/>
    <property type="match status" value="1"/>
</dbReference>
<dbReference type="InterPro" id="IPR011009">
    <property type="entry name" value="Kinase-like_dom_sf"/>
</dbReference>
<evidence type="ECO:0000259" key="7">
    <source>
        <dbReference type="PROSITE" id="PS50011"/>
    </source>
</evidence>
<dbReference type="AlphaFoldDB" id="A0A1H6AU76"/>
<dbReference type="SUPFAM" id="SSF56112">
    <property type="entry name" value="Protein kinase-like (PK-like)"/>
    <property type="match status" value="1"/>
</dbReference>
<evidence type="ECO:0000256" key="3">
    <source>
        <dbReference type="ARBA" id="ARBA00022777"/>
    </source>
</evidence>
<dbReference type="PROSITE" id="PS50011">
    <property type="entry name" value="PROTEIN_KINASE_DOM"/>
    <property type="match status" value="1"/>
</dbReference>
<keyword evidence="4 5" id="KW-0067">ATP-binding</keyword>
<proteinExistence type="predicted"/>
<name>A0A1H6AU76_9BACT</name>
<gene>
    <name evidence="8" type="ORF">SAMN05421819_3278</name>
</gene>
<accession>A0A1H6AU76</accession>
<dbReference type="PANTHER" id="PTHR43289:SF34">
    <property type="entry name" value="SERINE_THREONINE-PROTEIN KINASE YBDM-RELATED"/>
    <property type="match status" value="1"/>
</dbReference>
<feature type="transmembrane region" description="Helical" evidence="6">
    <location>
        <begin position="378"/>
        <end position="398"/>
    </location>
</feature>
<feature type="domain" description="Protein kinase" evidence="7">
    <location>
        <begin position="75"/>
        <end position="352"/>
    </location>
</feature>
<keyword evidence="3 8" id="KW-0418">Kinase</keyword>
<dbReference type="RefSeq" id="WP_103934167.1">
    <property type="nucleotide sequence ID" value="NZ_FNVA01000006.1"/>
</dbReference>
<dbReference type="SUPFAM" id="SSF48452">
    <property type="entry name" value="TPR-like"/>
    <property type="match status" value="1"/>
</dbReference>
<keyword evidence="1" id="KW-0808">Transferase</keyword>
<keyword evidence="6" id="KW-0472">Membrane</keyword>
<dbReference type="GO" id="GO:0004674">
    <property type="term" value="F:protein serine/threonine kinase activity"/>
    <property type="evidence" value="ECO:0007669"/>
    <property type="project" value="UniProtKB-KW"/>
</dbReference>
<evidence type="ECO:0000313" key="8">
    <source>
        <dbReference type="EMBL" id="SEG52188.1"/>
    </source>
</evidence>
<keyword evidence="2 5" id="KW-0547">Nucleotide-binding</keyword>
<dbReference type="Gene3D" id="3.30.200.20">
    <property type="entry name" value="Phosphorylase Kinase, domain 1"/>
    <property type="match status" value="1"/>
</dbReference>
<evidence type="ECO:0000256" key="2">
    <source>
        <dbReference type="ARBA" id="ARBA00022741"/>
    </source>
</evidence>
<keyword evidence="6" id="KW-1133">Transmembrane helix</keyword>
<sequence length="810" mass="87901">MAEMDDVREFHEIQELFDLMVDLPSEEREQLLNVRGVGGATRRRLATMLEGAELPEMDAAGVAAATHVGQRVGGFRLVQLLGAGGMGAVYLADRVGQGEPRRVAVKLMAPHAAGPDFVRRFEREQHNLAELDHPHIARLIESGISPEGAPYLAMEYVAGEHIDRYCDAQRLGVRERIGLLAQVCDAVSYAHRNLILHLDIKPSNILVTREGSVKLLDFGTSRLIAGDSLLTTAAMATPAYASPEQLRNDSLTTACDVYSLGAVLYTLLCGRRPVEDTSIIALMERVFREEEPAPLEDGITEDAAALRGATATRLRQVLRGDLSTIAARCLRSLPGQRYATVDALADDLRRYLDGREVLARPQTTTYRLSKFARRNVKALAATIAVMLVVAGTLGYAAWRQHQAVIQGERAQQMQSFLYDLFRIANSNYTGKPAATVPEFLELGVKILPDFIHDPDDLRHAQLALGESMLHDGALAPAERTLLSVRDQAKASGDSSSQAEADAFDGPLEARLGHMEQALAISQEALDLTERKVPIPALRVWAELGYAEVRENGGVPSDRSLQLLRDAVDTARRKKLSDRIVGAAQYALASDLEIRGQLDEADRLIRDDLAIYLREPYAACDQSKMYGDLGFIAGARGDVAASVPLFRKAYDGALACAGPDNNSTLVIEDFLAGAMLHSGDAPGAVRVMRDALPRWKKLGSGGTDLSNALFYTASALLANHELAEAETTARELIENVYRFSPPGSHTVGSCEKTLAEILIAEGKDEEALAHARTADTVLTATANSPAFQAQAQKMHVERLALEARLGDKGAP</sequence>
<dbReference type="InterPro" id="IPR000719">
    <property type="entry name" value="Prot_kinase_dom"/>
</dbReference>
<dbReference type="OrthoDB" id="9783151at2"/>
<dbReference type="GO" id="GO:0005524">
    <property type="term" value="F:ATP binding"/>
    <property type="evidence" value="ECO:0007669"/>
    <property type="project" value="UniProtKB-UniRule"/>
</dbReference>
<dbReference type="Gene3D" id="1.25.40.10">
    <property type="entry name" value="Tetratricopeptide repeat domain"/>
    <property type="match status" value="1"/>
</dbReference>
<dbReference type="InterPro" id="IPR008271">
    <property type="entry name" value="Ser/Thr_kinase_AS"/>
</dbReference>
<evidence type="ECO:0000256" key="5">
    <source>
        <dbReference type="PROSITE-ProRule" id="PRU10141"/>
    </source>
</evidence>
<reference evidence="8 9" key="1">
    <citation type="submission" date="2016-10" db="EMBL/GenBank/DDBJ databases">
        <authorList>
            <person name="de Groot N.N."/>
        </authorList>
    </citation>
    <scope>NUCLEOTIDE SEQUENCE [LARGE SCALE GENOMIC DNA]</scope>
    <source>
        <strain evidence="8 9">DSM 22489</strain>
    </source>
</reference>
<keyword evidence="9" id="KW-1185">Reference proteome</keyword>
<evidence type="ECO:0000256" key="6">
    <source>
        <dbReference type="SAM" id="Phobius"/>
    </source>
</evidence>
<keyword evidence="8" id="KW-0723">Serine/threonine-protein kinase</keyword>
<dbReference type="PROSITE" id="PS00107">
    <property type="entry name" value="PROTEIN_KINASE_ATP"/>
    <property type="match status" value="1"/>
</dbReference>
<protein>
    <submittedName>
        <fullName evidence="8">Serine/threonine protein kinase</fullName>
    </submittedName>
</protein>
<organism evidence="8 9">
    <name type="scientific">Bryocella elongata</name>
    <dbReference type="NCBI Taxonomy" id="863522"/>
    <lineage>
        <taxon>Bacteria</taxon>
        <taxon>Pseudomonadati</taxon>
        <taxon>Acidobacteriota</taxon>
        <taxon>Terriglobia</taxon>
        <taxon>Terriglobales</taxon>
        <taxon>Acidobacteriaceae</taxon>
        <taxon>Bryocella</taxon>
    </lineage>
</organism>
<dbReference type="PROSITE" id="PS00108">
    <property type="entry name" value="PROTEIN_KINASE_ST"/>
    <property type="match status" value="1"/>
</dbReference>
<dbReference type="InterPro" id="IPR017441">
    <property type="entry name" value="Protein_kinase_ATP_BS"/>
</dbReference>
<dbReference type="EMBL" id="FNVA01000006">
    <property type="protein sequence ID" value="SEG52188.1"/>
    <property type="molecule type" value="Genomic_DNA"/>
</dbReference>
<keyword evidence="6" id="KW-0812">Transmembrane</keyword>